<evidence type="ECO:0000259" key="1">
    <source>
        <dbReference type="Pfam" id="PF19834"/>
    </source>
</evidence>
<dbReference type="InterPro" id="IPR045632">
    <property type="entry name" value="DUF6314"/>
</dbReference>
<name>A0A2A4CTU5_9RHOB</name>
<protein>
    <submittedName>
        <fullName evidence="2">Trigger factor</fullName>
    </submittedName>
</protein>
<dbReference type="RefSeq" id="WP_096431373.1">
    <property type="nucleotide sequence ID" value="NZ_NTJD01000002.1"/>
</dbReference>
<dbReference type="EMBL" id="NTJD01000002">
    <property type="protein sequence ID" value="PCD77682.1"/>
    <property type="molecule type" value="Genomic_DNA"/>
</dbReference>
<dbReference type="Pfam" id="PF19834">
    <property type="entry name" value="DUF6314"/>
    <property type="match status" value="1"/>
</dbReference>
<organism evidence="2 3">
    <name type="scientific">Pseudothioclava arenosa</name>
    <dbReference type="NCBI Taxonomy" id="1795308"/>
    <lineage>
        <taxon>Bacteria</taxon>
        <taxon>Pseudomonadati</taxon>
        <taxon>Pseudomonadota</taxon>
        <taxon>Alphaproteobacteria</taxon>
        <taxon>Rhodobacterales</taxon>
        <taxon>Paracoccaceae</taxon>
        <taxon>Pseudothioclava</taxon>
    </lineage>
</organism>
<proteinExistence type="predicted"/>
<keyword evidence="3" id="KW-1185">Reference proteome</keyword>
<dbReference type="Proteomes" id="UP000243507">
    <property type="component" value="Unassembled WGS sequence"/>
</dbReference>
<feature type="domain" description="DUF6314" evidence="1">
    <location>
        <begin position="8"/>
        <end position="134"/>
    </location>
</feature>
<comment type="caution">
    <text evidence="2">The sequence shown here is derived from an EMBL/GenBank/DDBJ whole genome shotgun (WGS) entry which is preliminary data.</text>
</comment>
<dbReference type="OrthoDB" id="7351979at2"/>
<evidence type="ECO:0000313" key="3">
    <source>
        <dbReference type="Proteomes" id="UP000243507"/>
    </source>
</evidence>
<accession>A0A2A4CTU5</accession>
<gene>
    <name evidence="2" type="ORF">CLN94_04065</name>
</gene>
<sequence>MVPGLADFKGDWRISRVIVPRGAPEARLEGRARFRPEGAGLLYHEEGELILPGQPPIRAERSYLWREGGAGIVVDYADGRPFHEFDPARPRAAHWCDPDDYRVRYDFTRWPLWRAEWEVSGPRKDYVMITDYRRDDAA</sequence>
<reference evidence="2 3" key="1">
    <citation type="submission" date="2017-09" db="EMBL/GenBank/DDBJ databases">
        <title>A multilocus sequence analysis scheme for characterization of bacteria in the genus Thioclava.</title>
        <authorList>
            <person name="Liu Y."/>
            <person name="Shao Z."/>
        </authorList>
    </citation>
    <scope>NUCLEOTIDE SEQUENCE [LARGE SCALE GENOMIC DNA]</scope>
    <source>
        <strain evidence="2 3">CAU 1312</strain>
    </source>
</reference>
<dbReference type="AlphaFoldDB" id="A0A2A4CTU5"/>
<evidence type="ECO:0000313" key="2">
    <source>
        <dbReference type="EMBL" id="PCD77682.1"/>
    </source>
</evidence>